<keyword evidence="4 9" id="KW-0121">Carboxypeptidase</keyword>
<evidence type="ECO:0000256" key="1">
    <source>
        <dbReference type="ARBA" id="ARBA00004613"/>
    </source>
</evidence>
<dbReference type="PROSITE" id="PS00560">
    <property type="entry name" value="CARBOXYPEPT_SER_HIS"/>
    <property type="match status" value="1"/>
</dbReference>
<dbReference type="Gene3D" id="6.10.250.940">
    <property type="match status" value="1"/>
</dbReference>
<keyword evidence="5 9" id="KW-0645">Protease</keyword>
<keyword evidence="8" id="KW-0325">Glycoprotein</keyword>
<comment type="subcellular location">
    <subcellularLocation>
        <location evidence="1">Secreted</location>
    </subcellularLocation>
</comment>
<dbReference type="PROSITE" id="PS00131">
    <property type="entry name" value="CARBOXYPEPT_SER_SER"/>
    <property type="match status" value="1"/>
</dbReference>
<evidence type="ECO:0000256" key="3">
    <source>
        <dbReference type="ARBA" id="ARBA00022525"/>
    </source>
</evidence>
<dbReference type="GO" id="GO:0005773">
    <property type="term" value="C:vacuole"/>
    <property type="evidence" value="ECO:0007669"/>
    <property type="project" value="TreeGrafter"/>
</dbReference>
<keyword evidence="9" id="KW-0732">Signal</keyword>
<reference evidence="10" key="1">
    <citation type="journal article" date="2025" name="Foods">
        <title>Unveiling the Microbial Signatures of Arabica Coffee Cherries: Insights into Ripeness Specific Diversity, Functional Traits, and Implications for Quality and Safety.</title>
        <authorList>
            <consortium name="RefSeq"/>
            <person name="Tenea G.N."/>
            <person name="Cifuentes V."/>
            <person name="Reyes P."/>
            <person name="Cevallos-Vallejos M."/>
        </authorList>
    </citation>
    <scope>NUCLEOTIDE SEQUENCE [LARGE SCALE GENOMIC DNA]</scope>
</reference>
<dbReference type="OrthoDB" id="443318at2759"/>
<evidence type="ECO:0000313" key="10">
    <source>
        <dbReference type="Proteomes" id="UP001652660"/>
    </source>
</evidence>
<evidence type="ECO:0000256" key="5">
    <source>
        <dbReference type="ARBA" id="ARBA00022670"/>
    </source>
</evidence>
<evidence type="ECO:0000256" key="9">
    <source>
        <dbReference type="RuleBase" id="RU361156"/>
    </source>
</evidence>
<sequence length="479" mass="54064">MATLNWVLVILISTLLIDLTNCSSGGFSADPYGQQQLDRVLHLPGQNFNVSFAHYAGFVTVNEEAGRALFYWFFEAAEDPASKPLVLWLNGGPGCSSIAYGVAEEIGPFHVEKDGKHLYLNPYSWNQAANMLFLDSPVGVGYSYSNTPSDHLNNGDLRTAADSHAFLLKWFDRFPQYKGRDFYISGESYAGHYVPQLSQAVVRHNSATKDKTINFKGFMVGNALFDDFHDHLGLFQFLWSAGMISDQTFKKLNIFCDLDSFILPKESCGKILDIADKEIGNIDQYSVFTPACTANFSVMNQFLKRRNKVGHLRKAYDPCTEQHSTVYFNLPKVQHALHVYNRSNSFKWVTCSDDVYNNWKDSPRSVLNIYHELLNAGIRIWVFSGDTDAVLPVTSTRYSIDALKLRTVGPWRPWYDDGQVGGWTQQYEGLNFVTVRGAGHEVPLHRPKQALTLFKSFISGNSLPQLEQISDSYHHPMSV</sequence>
<dbReference type="SUPFAM" id="SSF53474">
    <property type="entry name" value="alpha/beta-Hydrolases"/>
    <property type="match status" value="1"/>
</dbReference>
<evidence type="ECO:0000256" key="4">
    <source>
        <dbReference type="ARBA" id="ARBA00022645"/>
    </source>
</evidence>
<dbReference type="FunFam" id="3.40.50.12670:FF:000002">
    <property type="entry name" value="Carboxypeptidase"/>
    <property type="match status" value="1"/>
</dbReference>
<keyword evidence="3" id="KW-0964">Secreted</keyword>
<dbReference type="AlphaFoldDB" id="A0A6P6SVR4"/>
<dbReference type="PRINTS" id="PR00724">
    <property type="entry name" value="CRBOXYPTASEC"/>
</dbReference>
<keyword evidence="6 9" id="KW-0378">Hydrolase</keyword>
<organism evidence="10 11">
    <name type="scientific">Coffea arabica</name>
    <name type="common">Arabian coffee</name>
    <dbReference type="NCBI Taxonomy" id="13443"/>
    <lineage>
        <taxon>Eukaryota</taxon>
        <taxon>Viridiplantae</taxon>
        <taxon>Streptophyta</taxon>
        <taxon>Embryophyta</taxon>
        <taxon>Tracheophyta</taxon>
        <taxon>Spermatophyta</taxon>
        <taxon>Magnoliopsida</taxon>
        <taxon>eudicotyledons</taxon>
        <taxon>Gunneridae</taxon>
        <taxon>Pentapetalae</taxon>
        <taxon>asterids</taxon>
        <taxon>lamiids</taxon>
        <taxon>Gentianales</taxon>
        <taxon>Rubiaceae</taxon>
        <taxon>Ixoroideae</taxon>
        <taxon>Gardenieae complex</taxon>
        <taxon>Bertiereae - Coffeeae clade</taxon>
        <taxon>Coffeeae</taxon>
        <taxon>Coffea</taxon>
    </lineage>
</organism>
<evidence type="ECO:0000256" key="8">
    <source>
        <dbReference type="ARBA" id="ARBA00023180"/>
    </source>
</evidence>
<protein>
    <recommendedName>
        <fullName evidence="9">Carboxypeptidase</fullName>
        <ecNumber evidence="9">3.4.16.-</ecNumber>
    </recommendedName>
</protein>
<evidence type="ECO:0000256" key="7">
    <source>
        <dbReference type="ARBA" id="ARBA00023157"/>
    </source>
</evidence>
<accession>A0A6P6SVR4</accession>
<keyword evidence="7" id="KW-1015">Disulfide bond</keyword>
<dbReference type="Pfam" id="PF00450">
    <property type="entry name" value="Peptidase_S10"/>
    <property type="match status" value="1"/>
</dbReference>
<dbReference type="GO" id="GO:0005576">
    <property type="term" value="C:extracellular region"/>
    <property type="evidence" value="ECO:0007669"/>
    <property type="project" value="UniProtKB-SubCell"/>
</dbReference>
<dbReference type="PANTHER" id="PTHR11802:SF32">
    <property type="entry name" value="SERINE CARBOXYPEPTIDASE-LIKE 29"/>
    <property type="match status" value="1"/>
</dbReference>
<keyword evidence="10" id="KW-1185">Reference proteome</keyword>
<dbReference type="Proteomes" id="UP001652660">
    <property type="component" value="Chromosome 6e"/>
</dbReference>
<feature type="chain" id="PRO_5028524459" description="Carboxypeptidase" evidence="9">
    <location>
        <begin position="23"/>
        <end position="479"/>
    </location>
</feature>
<dbReference type="GO" id="GO:0004185">
    <property type="term" value="F:serine-type carboxypeptidase activity"/>
    <property type="evidence" value="ECO:0007669"/>
    <property type="project" value="UniProtKB-UniRule"/>
</dbReference>
<name>A0A6P6SVR4_COFAR</name>
<dbReference type="InterPro" id="IPR001563">
    <property type="entry name" value="Peptidase_S10"/>
</dbReference>
<evidence type="ECO:0000313" key="11">
    <source>
        <dbReference type="RefSeq" id="XP_027069905.1"/>
    </source>
</evidence>
<feature type="signal peptide" evidence="9">
    <location>
        <begin position="1"/>
        <end position="22"/>
    </location>
</feature>
<dbReference type="GeneID" id="113695126"/>
<dbReference type="GO" id="GO:0006508">
    <property type="term" value="P:proteolysis"/>
    <property type="evidence" value="ECO:0007669"/>
    <property type="project" value="UniProtKB-KW"/>
</dbReference>
<dbReference type="Gene3D" id="3.40.50.1820">
    <property type="entry name" value="alpha/beta hydrolase"/>
    <property type="match status" value="1"/>
</dbReference>
<dbReference type="FunFam" id="3.40.50.11320:FF:000003">
    <property type="entry name" value="Carboxypeptidase"/>
    <property type="match status" value="1"/>
</dbReference>
<dbReference type="InterPro" id="IPR029058">
    <property type="entry name" value="AB_hydrolase_fold"/>
</dbReference>
<gene>
    <name evidence="11" type="primary">LOC113695126</name>
</gene>
<dbReference type="PANTHER" id="PTHR11802">
    <property type="entry name" value="SERINE PROTEASE FAMILY S10 SERINE CARBOXYPEPTIDASE"/>
    <property type="match status" value="1"/>
</dbReference>
<evidence type="ECO:0000256" key="6">
    <source>
        <dbReference type="ARBA" id="ARBA00022801"/>
    </source>
</evidence>
<dbReference type="InterPro" id="IPR033124">
    <property type="entry name" value="Ser_caboxypep_his_AS"/>
</dbReference>
<proteinExistence type="inferred from homology"/>
<dbReference type="Gene3D" id="3.40.50.11320">
    <property type="match status" value="1"/>
</dbReference>
<evidence type="ECO:0000256" key="2">
    <source>
        <dbReference type="ARBA" id="ARBA00009431"/>
    </source>
</evidence>
<reference evidence="11" key="2">
    <citation type="submission" date="2025-08" db="UniProtKB">
        <authorList>
            <consortium name="RefSeq"/>
        </authorList>
    </citation>
    <scope>IDENTIFICATION</scope>
    <source>
        <tissue evidence="11">Leaves</tissue>
    </source>
</reference>
<dbReference type="FunFam" id="3.40.50.1820:FF:000579">
    <property type="entry name" value="Carboxypeptidase"/>
    <property type="match status" value="1"/>
</dbReference>
<dbReference type="RefSeq" id="XP_027069905.1">
    <property type="nucleotide sequence ID" value="XM_027214104.2"/>
</dbReference>
<comment type="similarity">
    <text evidence="2 9">Belongs to the peptidase S10 family.</text>
</comment>
<dbReference type="InterPro" id="IPR018202">
    <property type="entry name" value="Ser_caboxypep_ser_AS"/>
</dbReference>
<dbReference type="EC" id="3.4.16.-" evidence="9"/>